<dbReference type="EMBL" id="CP002987">
    <property type="protein sequence ID" value="AFA47321.1"/>
    <property type="molecule type" value="Genomic_DNA"/>
</dbReference>
<dbReference type="eggNOG" id="COG1102">
    <property type="taxonomic scope" value="Bacteria"/>
</dbReference>
<organism evidence="1 2">
    <name type="scientific">Acetobacterium woodii (strain ATCC 29683 / DSM 1030 / JCM 2381 / KCTC 1655 / WB1)</name>
    <dbReference type="NCBI Taxonomy" id="931626"/>
    <lineage>
        <taxon>Bacteria</taxon>
        <taxon>Bacillati</taxon>
        <taxon>Bacillota</taxon>
        <taxon>Clostridia</taxon>
        <taxon>Eubacteriales</taxon>
        <taxon>Eubacteriaceae</taxon>
        <taxon>Acetobacterium</taxon>
    </lineage>
</organism>
<dbReference type="KEGG" id="awo:Awo_c05220"/>
<dbReference type="GO" id="GO:0016301">
    <property type="term" value="F:kinase activity"/>
    <property type="evidence" value="ECO:0007669"/>
    <property type="project" value="UniProtKB-KW"/>
</dbReference>
<dbReference type="STRING" id="931626.Awo_c05220"/>
<proteinExistence type="predicted"/>
<accession>H6LIE7</accession>
<sequence length="200" mass="23023">MMNDFVIAIAREFGSGGRIVGELLAQELKVPFYDKELVSLAAKESGFAEEFIQEMEQKRRIDFLNNMYMTSQELPLSEQVFLAQSKAIQEIAKNQSCVIVGRCADYVLRDKKNCIRVFIHAPLELRIKRVKEEYHINKLNLHEYVKKEDKNRGTYYNYFTQEKWGDVQNYHLTIDSSVGIPIVVDVIKTLLTALPGGVVK</sequence>
<keyword evidence="2" id="KW-1185">Reference proteome</keyword>
<keyword evidence="1" id="KW-0418">Kinase</keyword>
<dbReference type="InterPro" id="IPR027417">
    <property type="entry name" value="P-loop_NTPase"/>
</dbReference>
<gene>
    <name evidence="1" type="primary">cmpK</name>
    <name evidence="1" type="ordered locus">Awo_c05220</name>
</gene>
<reference evidence="1 2" key="2">
    <citation type="journal article" date="2012" name="PLoS ONE">
        <title>An ancient pathway combining carbon dioxide fixation with the generation and utilization of a sodium ion gradient for ATP synthesis.</title>
        <authorList>
            <person name="Poehlein A."/>
            <person name="Schmidt S."/>
            <person name="Kaster A.K."/>
            <person name="Goenrich M."/>
            <person name="Vollmers J."/>
            <person name="Thurmer A."/>
            <person name="Bertsch J."/>
            <person name="Schuchmann K."/>
            <person name="Voigt B."/>
            <person name="Hecker M."/>
            <person name="Daniel R."/>
            <person name="Thauer R.K."/>
            <person name="Gottschalk G."/>
            <person name="Muller V."/>
        </authorList>
    </citation>
    <scope>NUCLEOTIDE SEQUENCE [LARGE SCALE GENOMIC DNA]</scope>
    <source>
        <strain evidence="2">ATCC 29683 / DSM 1030 / JCM 2381 / KCTC 1655 / WB1</strain>
    </source>
</reference>
<reference evidence="2" key="1">
    <citation type="submission" date="2011-07" db="EMBL/GenBank/DDBJ databases">
        <title>Complete genome sequence of Acetobacterium woodii.</title>
        <authorList>
            <person name="Poehlein A."/>
            <person name="Schmidt S."/>
            <person name="Kaster A.-K."/>
            <person name="Goenrich M."/>
            <person name="Vollmers J."/>
            <person name="Thuermer A."/>
            <person name="Gottschalk G."/>
            <person name="Thauer R.K."/>
            <person name="Daniel R."/>
            <person name="Mueller V."/>
        </authorList>
    </citation>
    <scope>NUCLEOTIDE SEQUENCE [LARGE SCALE GENOMIC DNA]</scope>
    <source>
        <strain evidence="2">ATCC 29683 / DSM 1030 / JCM 2381 / KCTC 1655 / WB1</strain>
    </source>
</reference>
<dbReference type="Proteomes" id="UP000007177">
    <property type="component" value="Chromosome"/>
</dbReference>
<dbReference type="SUPFAM" id="SSF52540">
    <property type="entry name" value="P-loop containing nucleoside triphosphate hydrolases"/>
    <property type="match status" value="1"/>
</dbReference>
<dbReference type="EC" id="2.7.4.14" evidence="1"/>
<dbReference type="Gene3D" id="3.40.50.300">
    <property type="entry name" value="P-loop containing nucleotide triphosphate hydrolases"/>
    <property type="match status" value="1"/>
</dbReference>
<keyword evidence="1" id="KW-0808">Transferase</keyword>
<name>H6LIE7_ACEWD</name>
<dbReference type="Pfam" id="PF13189">
    <property type="entry name" value="Cytidylate_kin2"/>
    <property type="match status" value="1"/>
</dbReference>
<evidence type="ECO:0000313" key="1">
    <source>
        <dbReference type="EMBL" id="AFA47321.1"/>
    </source>
</evidence>
<protein>
    <submittedName>
        <fullName evidence="1">Cytidylate kinase CmpK</fullName>
        <ecNumber evidence="1">2.7.4.14</ecNumber>
    </submittedName>
</protein>
<dbReference type="AlphaFoldDB" id="H6LIE7"/>
<evidence type="ECO:0000313" key="2">
    <source>
        <dbReference type="Proteomes" id="UP000007177"/>
    </source>
</evidence>
<dbReference type="HOGENOM" id="CLU_065155_3_1_9"/>